<dbReference type="PANTHER" id="PTHR37291">
    <property type="entry name" value="5-METHYLCYTOSINE-SPECIFIC RESTRICTION ENZYME B"/>
    <property type="match status" value="1"/>
</dbReference>
<dbReference type="SUPFAM" id="SSF52540">
    <property type="entry name" value="P-loop containing nucleoside triphosphate hydrolases"/>
    <property type="match status" value="1"/>
</dbReference>
<dbReference type="Gene3D" id="3.40.50.300">
    <property type="entry name" value="P-loop containing nucleotide triphosphate hydrolases"/>
    <property type="match status" value="1"/>
</dbReference>
<dbReference type="RefSeq" id="WP_037317076.1">
    <property type="nucleotide sequence ID" value="NZ_JAVRHP010000101.1"/>
</dbReference>
<dbReference type="Proteomes" id="UP001248819">
    <property type="component" value="Unassembled WGS sequence"/>
</dbReference>
<gene>
    <name evidence="2" type="ORF">RM529_14320</name>
</gene>
<reference evidence="2 3" key="1">
    <citation type="submission" date="2023-09" db="EMBL/GenBank/DDBJ databases">
        <authorList>
            <person name="Rey-Velasco X."/>
        </authorList>
    </citation>
    <scope>NUCLEOTIDE SEQUENCE [LARGE SCALE GENOMIC DNA]</scope>
    <source>
        <strain evidence="2 3">F297</strain>
    </source>
</reference>
<organism evidence="2 3">
    <name type="scientific">Autumnicola edwardsiae</name>
    <dbReference type="NCBI Taxonomy" id="3075594"/>
    <lineage>
        <taxon>Bacteria</taxon>
        <taxon>Pseudomonadati</taxon>
        <taxon>Bacteroidota</taxon>
        <taxon>Flavobacteriia</taxon>
        <taxon>Flavobacteriales</taxon>
        <taxon>Flavobacteriaceae</taxon>
        <taxon>Autumnicola</taxon>
    </lineage>
</organism>
<proteinExistence type="predicted"/>
<evidence type="ECO:0000259" key="1">
    <source>
        <dbReference type="Pfam" id="PF07728"/>
    </source>
</evidence>
<dbReference type="InterPro" id="IPR052934">
    <property type="entry name" value="Methyl-DNA_Rec/Restrict_Enz"/>
</dbReference>
<feature type="domain" description="ATPase dynein-related AAA" evidence="1">
    <location>
        <begin position="238"/>
        <end position="463"/>
    </location>
</feature>
<dbReference type="InterPro" id="IPR011704">
    <property type="entry name" value="ATPase_dyneun-rel_AAA"/>
</dbReference>
<comment type="caution">
    <text evidence="2">The sequence shown here is derived from an EMBL/GenBank/DDBJ whole genome shotgun (WGS) entry which is preliminary data.</text>
</comment>
<evidence type="ECO:0000313" key="2">
    <source>
        <dbReference type="EMBL" id="MDT0651326.1"/>
    </source>
</evidence>
<dbReference type="InterPro" id="IPR027417">
    <property type="entry name" value="P-loop_NTPase"/>
</dbReference>
<dbReference type="PANTHER" id="PTHR37291:SF1">
    <property type="entry name" value="TYPE IV METHYL-DIRECTED RESTRICTION ENZYME ECOKMCRB SUBUNIT"/>
    <property type="match status" value="1"/>
</dbReference>
<name>A0ABU3CYI7_9FLAO</name>
<accession>A0ABU3CYI7</accession>
<sequence length="573" mass="67283">MSKKLQNLYRHLINNRKHHLIGWYKSYKDITGAVQKVKTALENSENSIDLNSKELYAETYYSKSDNPYDVFIKDLVYEKSNGVSSRGQSVLSKENFNSFKEDSLFRETIKEIILQPDFTGFEKLKKYWSDREVGNNPVLINRIMGAATLDVTTTVDNGKFDQVFKWLQDRNLIPTYNATETDWFHKNKYAISEIREGLKDLWNDDEVEIDDHWIGLFYWEIYTNLSNPFSLKKQVVKYGAPGTGKTYNAKKTTELQYELWCGEIEAGSDITYDELVKVVQFHPSFTYEDFMEGLRPTIDNQNQTQLALQNGVFKDLCIKAGKWEKDLIEQKIINKNRKWEDLKVEDIHSYKDKLNGVHWEFIFNADPGKKLESIVPPFFIIIDEINRAELSRVFGELMYCLEYRGYEGMIKTQYSHLNTDSTGMIKIGEEYRFFVPNNVFIIATMNTIDRSVESFDFALRRRFRWEEVQPDTSILRYHLTENTDKPHFKNWSDLAKNLENLNDNIRNQELLGKDYCIGHAYLWNLNYAENSSVSEVRKAVWEDNIQPLLQEYLRGTGREAELLGKFKKSFSLN</sequence>
<keyword evidence="3" id="KW-1185">Reference proteome</keyword>
<dbReference type="Pfam" id="PF07728">
    <property type="entry name" value="AAA_5"/>
    <property type="match status" value="1"/>
</dbReference>
<evidence type="ECO:0000313" key="3">
    <source>
        <dbReference type="Proteomes" id="UP001248819"/>
    </source>
</evidence>
<dbReference type="EMBL" id="JAVRHP010000101">
    <property type="protein sequence ID" value="MDT0651326.1"/>
    <property type="molecule type" value="Genomic_DNA"/>
</dbReference>
<protein>
    <submittedName>
        <fullName evidence="2">AAA family ATPase</fullName>
    </submittedName>
</protein>